<dbReference type="SUPFAM" id="SSF53335">
    <property type="entry name" value="S-adenosyl-L-methionine-dependent methyltransferases"/>
    <property type="match status" value="1"/>
</dbReference>
<feature type="domain" description="Methyltransferase type 11" evidence="1">
    <location>
        <begin position="53"/>
        <end position="150"/>
    </location>
</feature>
<dbReference type="GO" id="GO:0032259">
    <property type="term" value="P:methylation"/>
    <property type="evidence" value="ECO:0007669"/>
    <property type="project" value="UniProtKB-KW"/>
</dbReference>
<comment type="caution">
    <text evidence="2">The sequence shown here is derived from an EMBL/GenBank/DDBJ whole genome shotgun (WGS) entry which is preliminary data.</text>
</comment>
<dbReference type="InterPro" id="IPR029063">
    <property type="entry name" value="SAM-dependent_MTases_sf"/>
</dbReference>
<organism evidence="2 3">
    <name type="scientific">Tsukamurella paurometabola</name>
    <name type="common">Corynebacterium paurometabolum</name>
    <dbReference type="NCBI Taxonomy" id="2061"/>
    <lineage>
        <taxon>Bacteria</taxon>
        <taxon>Bacillati</taxon>
        <taxon>Actinomycetota</taxon>
        <taxon>Actinomycetes</taxon>
        <taxon>Mycobacteriales</taxon>
        <taxon>Tsukamurellaceae</taxon>
        <taxon>Tsukamurella</taxon>
    </lineage>
</organism>
<accession>A0ABS5NKD3</accession>
<evidence type="ECO:0000313" key="3">
    <source>
        <dbReference type="Proteomes" id="UP000676853"/>
    </source>
</evidence>
<dbReference type="Gene3D" id="3.40.50.150">
    <property type="entry name" value="Vaccinia Virus protein VP39"/>
    <property type="match status" value="1"/>
</dbReference>
<dbReference type="EMBL" id="JAGXOE010000219">
    <property type="protein sequence ID" value="MBS4104500.1"/>
    <property type="molecule type" value="Genomic_DNA"/>
</dbReference>
<dbReference type="RefSeq" id="WP_212555510.1">
    <property type="nucleotide sequence ID" value="NZ_JAGXOE010000219.1"/>
</dbReference>
<dbReference type="GO" id="GO:0008168">
    <property type="term" value="F:methyltransferase activity"/>
    <property type="evidence" value="ECO:0007669"/>
    <property type="project" value="UniProtKB-KW"/>
</dbReference>
<dbReference type="PANTHER" id="PTHR42912:SF93">
    <property type="entry name" value="N6-ADENOSINE-METHYLTRANSFERASE TMT1A"/>
    <property type="match status" value="1"/>
</dbReference>
<reference evidence="2 3" key="1">
    <citation type="submission" date="2021-04" db="EMBL/GenBank/DDBJ databases">
        <title>Whole genome sequence analysis of a thiophenic sulfur metabolizing bacteria.</title>
        <authorList>
            <person name="Akhtar N."/>
            <person name="Akram J."/>
            <person name="Aslam A."/>
        </authorList>
    </citation>
    <scope>NUCLEOTIDE SEQUENCE [LARGE SCALE GENOMIC DNA]</scope>
    <source>
        <strain evidence="2 3">3OW</strain>
    </source>
</reference>
<keyword evidence="3" id="KW-1185">Reference proteome</keyword>
<dbReference type="PANTHER" id="PTHR42912">
    <property type="entry name" value="METHYLTRANSFERASE"/>
    <property type="match status" value="1"/>
</dbReference>
<dbReference type="CDD" id="cd02440">
    <property type="entry name" value="AdoMet_MTases"/>
    <property type="match status" value="1"/>
</dbReference>
<protein>
    <submittedName>
        <fullName evidence="2">Methyltransferase domain-containing protein</fullName>
    </submittedName>
</protein>
<dbReference type="Proteomes" id="UP000676853">
    <property type="component" value="Unassembled WGS sequence"/>
</dbReference>
<sequence length="270" mass="28330">MGESGSSWAERLSAASVDGFVTALDRQGRMDVVRATREWVRARLAIGPGSTVIDVGCGTGDELGELTRLVAPGGRAIGLDLNPPMAHVARRRLSRAEGVLVAAGEATALPVPDGAVDAVVCERVLQHLGQEPADAVREYARAVRGDGIVALTDSDWSSLEIRVDDDERATRRLLDVRARVRLPFTANQGAGGRLGDYLEAAGLTVLDRRATVLTDFAPELVQGVAAGVNASAAQALSASDLADVRSTVDDALARGALRIAVPFHAVVARR</sequence>
<keyword evidence="2" id="KW-0489">Methyltransferase</keyword>
<name>A0ABS5NKD3_TSUPA</name>
<dbReference type="InterPro" id="IPR013216">
    <property type="entry name" value="Methyltransf_11"/>
</dbReference>
<dbReference type="InterPro" id="IPR050508">
    <property type="entry name" value="Methyltransf_Superfamily"/>
</dbReference>
<keyword evidence="2" id="KW-0808">Transferase</keyword>
<evidence type="ECO:0000313" key="2">
    <source>
        <dbReference type="EMBL" id="MBS4104500.1"/>
    </source>
</evidence>
<dbReference type="Pfam" id="PF08241">
    <property type="entry name" value="Methyltransf_11"/>
    <property type="match status" value="1"/>
</dbReference>
<evidence type="ECO:0000259" key="1">
    <source>
        <dbReference type="Pfam" id="PF08241"/>
    </source>
</evidence>
<proteinExistence type="predicted"/>
<gene>
    <name evidence="2" type="ORF">KFZ73_25130</name>
</gene>